<dbReference type="PANTHER" id="PTHR12350">
    <property type="entry name" value="HISTONE-LYSINE N-METHYLTRANSFERASE-RELATED"/>
    <property type="match status" value="1"/>
</dbReference>
<evidence type="ECO:0000259" key="4">
    <source>
        <dbReference type="PROSITE" id="PS50868"/>
    </source>
</evidence>
<dbReference type="GO" id="GO:0008168">
    <property type="term" value="F:methyltransferase activity"/>
    <property type="evidence" value="ECO:0007669"/>
    <property type="project" value="UniProtKB-KW"/>
</dbReference>
<dbReference type="STRING" id="418459.E3JWN1"/>
<organism evidence="5 6">
    <name type="scientific">Puccinia graminis f. sp. tritici (strain CRL 75-36-700-3 / race SCCL)</name>
    <name type="common">Black stem rust fungus</name>
    <dbReference type="NCBI Taxonomy" id="418459"/>
    <lineage>
        <taxon>Eukaryota</taxon>
        <taxon>Fungi</taxon>
        <taxon>Dikarya</taxon>
        <taxon>Basidiomycota</taxon>
        <taxon>Pucciniomycotina</taxon>
        <taxon>Pucciniomycetes</taxon>
        <taxon>Pucciniales</taxon>
        <taxon>Pucciniaceae</taxon>
        <taxon>Puccinia</taxon>
    </lineage>
</organism>
<dbReference type="OrthoDB" id="5984008at2759"/>
<dbReference type="PROSITE" id="PS50868">
    <property type="entry name" value="POST_SET"/>
    <property type="match status" value="1"/>
</dbReference>
<dbReference type="eggNOG" id="ENOG502S6TY">
    <property type="taxonomic scope" value="Eukaryota"/>
</dbReference>
<dbReference type="SUPFAM" id="SSF82199">
    <property type="entry name" value="SET domain"/>
    <property type="match status" value="1"/>
</dbReference>
<dbReference type="VEuPathDB" id="FungiDB:PGTG_02897"/>
<protein>
    <recommendedName>
        <fullName evidence="4">Post-SET domain-containing protein</fullName>
    </recommendedName>
</protein>
<keyword evidence="6" id="KW-1185">Reference proteome</keyword>
<dbReference type="InterPro" id="IPR001214">
    <property type="entry name" value="SET_dom"/>
</dbReference>
<dbReference type="GeneID" id="10534513"/>
<dbReference type="AlphaFoldDB" id="E3JWN1"/>
<dbReference type="Gene3D" id="2.170.270.10">
    <property type="entry name" value="SET domain"/>
    <property type="match status" value="1"/>
</dbReference>
<gene>
    <name evidence="5" type="ORF">PGTG_02897</name>
</gene>
<dbReference type="HOGENOM" id="CLU_073382_2_0_1"/>
<keyword evidence="1" id="KW-0489">Methyltransferase</keyword>
<evidence type="ECO:0000256" key="1">
    <source>
        <dbReference type="ARBA" id="ARBA00022603"/>
    </source>
</evidence>
<dbReference type="InterPro" id="IPR003616">
    <property type="entry name" value="Post-SET_dom"/>
</dbReference>
<keyword evidence="2" id="KW-0808">Transferase</keyword>
<sequence length="145" mass="16444">MNPLTPKSHAEVNLKVHSAQVAQSKAYTSVQFEDENEVEKAHFELGSELVYINHGCEPNVAFELPGGWNGLEEGHWCLRSLSEIKEGDVLTFAYFSTEWDMAQPFQCECGSKSCLGKIRGAKYLPKEMLNKYVDFLQLDYSRSMN</sequence>
<dbReference type="InParanoid" id="E3JWN1"/>
<dbReference type="EMBL" id="DS178265">
    <property type="protein sequence ID" value="EFP76456.2"/>
    <property type="molecule type" value="Genomic_DNA"/>
</dbReference>
<feature type="domain" description="Post-SET" evidence="4">
    <location>
        <begin position="103"/>
        <end position="119"/>
    </location>
</feature>
<evidence type="ECO:0000256" key="3">
    <source>
        <dbReference type="ARBA" id="ARBA00022691"/>
    </source>
</evidence>
<proteinExistence type="predicted"/>
<reference evidence="6" key="2">
    <citation type="journal article" date="2011" name="Proc. Natl. Acad. Sci. U.S.A.">
        <title>Obligate biotrophy features unraveled by the genomic analysis of rust fungi.</title>
        <authorList>
            <person name="Duplessis S."/>
            <person name="Cuomo C.A."/>
            <person name="Lin Y.-C."/>
            <person name="Aerts A."/>
            <person name="Tisserant E."/>
            <person name="Veneault-Fourrey C."/>
            <person name="Joly D.L."/>
            <person name="Hacquard S."/>
            <person name="Amselem J."/>
            <person name="Cantarel B.L."/>
            <person name="Chiu R."/>
            <person name="Coutinho P.M."/>
            <person name="Feau N."/>
            <person name="Field M."/>
            <person name="Frey P."/>
            <person name="Gelhaye E."/>
            <person name="Goldberg J."/>
            <person name="Grabherr M.G."/>
            <person name="Kodira C.D."/>
            <person name="Kohler A."/>
            <person name="Kuees U."/>
            <person name="Lindquist E.A."/>
            <person name="Lucas S.M."/>
            <person name="Mago R."/>
            <person name="Mauceli E."/>
            <person name="Morin E."/>
            <person name="Murat C."/>
            <person name="Pangilinan J.L."/>
            <person name="Park R."/>
            <person name="Pearson M."/>
            <person name="Quesneville H."/>
            <person name="Rouhier N."/>
            <person name="Sakthikumar S."/>
            <person name="Salamov A.A."/>
            <person name="Schmutz J."/>
            <person name="Selles B."/>
            <person name="Shapiro H."/>
            <person name="Tanguay P."/>
            <person name="Tuskan G.A."/>
            <person name="Henrissat B."/>
            <person name="Van de Peer Y."/>
            <person name="Rouze P."/>
            <person name="Ellis J.G."/>
            <person name="Dodds P.N."/>
            <person name="Schein J.E."/>
            <person name="Zhong S."/>
            <person name="Hamelin R.C."/>
            <person name="Grigoriev I.V."/>
            <person name="Szabo L.J."/>
            <person name="Martin F."/>
        </authorList>
    </citation>
    <scope>NUCLEOTIDE SEQUENCE [LARGE SCALE GENOMIC DNA]</scope>
    <source>
        <strain evidence="6">CRL 75-36-700-3 / race SCCL</strain>
    </source>
</reference>
<dbReference type="RefSeq" id="XP_003320875.2">
    <property type="nucleotide sequence ID" value="XM_003320827.2"/>
</dbReference>
<dbReference type="Pfam" id="PF00856">
    <property type="entry name" value="SET"/>
    <property type="match status" value="1"/>
</dbReference>
<evidence type="ECO:0000313" key="5">
    <source>
        <dbReference type="EMBL" id="EFP76456.2"/>
    </source>
</evidence>
<keyword evidence="3" id="KW-0949">S-adenosyl-L-methionine</keyword>
<evidence type="ECO:0000256" key="2">
    <source>
        <dbReference type="ARBA" id="ARBA00022679"/>
    </source>
</evidence>
<dbReference type="Proteomes" id="UP000008783">
    <property type="component" value="Unassembled WGS sequence"/>
</dbReference>
<dbReference type="InterPro" id="IPR053201">
    <property type="entry name" value="Flavunoidine_N-MTase"/>
</dbReference>
<dbReference type="GO" id="GO:0032259">
    <property type="term" value="P:methylation"/>
    <property type="evidence" value="ECO:0007669"/>
    <property type="project" value="UniProtKB-KW"/>
</dbReference>
<accession>E3JWN1</accession>
<dbReference type="InterPro" id="IPR046341">
    <property type="entry name" value="SET_dom_sf"/>
</dbReference>
<dbReference type="PANTHER" id="PTHR12350:SF19">
    <property type="entry name" value="SET DOMAIN-CONTAINING PROTEIN"/>
    <property type="match status" value="1"/>
</dbReference>
<dbReference type="KEGG" id="pgr:PGTG_02897"/>
<reference key="1">
    <citation type="submission" date="2007-01" db="EMBL/GenBank/DDBJ databases">
        <title>The Genome Sequence of Puccinia graminis f. sp. tritici Strain CRL 75-36-700-3.</title>
        <authorList>
            <consortium name="The Broad Institute Genome Sequencing Platform"/>
            <person name="Birren B."/>
            <person name="Lander E."/>
            <person name="Galagan J."/>
            <person name="Nusbaum C."/>
            <person name="Devon K."/>
            <person name="Cuomo C."/>
            <person name="Jaffe D."/>
            <person name="Butler J."/>
            <person name="Alvarez P."/>
            <person name="Gnerre S."/>
            <person name="Grabherr M."/>
            <person name="Mauceli E."/>
            <person name="Brockman W."/>
            <person name="Young S."/>
            <person name="LaButti K."/>
            <person name="Sykes S."/>
            <person name="DeCaprio D."/>
            <person name="Crawford M."/>
            <person name="Koehrsen M."/>
            <person name="Engels R."/>
            <person name="Montgomery P."/>
            <person name="Pearson M."/>
            <person name="Howarth C."/>
            <person name="Larson L."/>
            <person name="White J."/>
            <person name="Zeng Q."/>
            <person name="Kodira C."/>
            <person name="Yandava C."/>
            <person name="Alvarado L."/>
            <person name="O'Leary S."/>
            <person name="Szabo L."/>
            <person name="Dean R."/>
            <person name="Schein J."/>
        </authorList>
    </citation>
    <scope>NUCLEOTIDE SEQUENCE</scope>
    <source>
        <strain>CRL 75-36-700-3</strain>
    </source>
</reference>
<evidence type="ECO:0000313" key="6">
    <source>
        <dbReference type="Proteomes" id="UP000008783"/>
    </source>
</evidence>
<name>E3JWN1_PUCGT</name>